<dbReference type="AlphaFoldDB" id="K1E664"/>
<dbReference type="EMBL" id="ALWX01000005">
    <property type="protein sequence ID" value="EKA62576.1"/>
    <property type="molecule type" value="Genomic_DNA"/>
</dbReference>
<feature type="region of interest" description="Disordered" evidence="1">
    <location>
        <begin position="1"/>
        <end position="29"/>
    </location>
</feature>
<evidence type="ECO:0000256" key="1">
    <source>
        <dbReference type="SAM" id="MobiDB-lite"/>
    </source>
</evidence>
<feature type="compositionally biased region" description="Low complexity" evidence="1">
    <location>
        <begin position="17"/>
        <end position="29"/>
    </location>
</feature>
<evidence type="ECO:0000313" key="3">
    <source>
        <dbReference type="Proteomes" id="UP000004474"/>
    </source>
</evidence>
<reference evidence="2 3" key="1">
    <citation type="journal article" date="2012" name="J. Bacteriol.">
        <title>Genome Sequence of Janibacter hoylei MTCC8307, Isolated from the Stratospheric Air.</title>
        <authorList>
            <person name="Pawar S.P."/>
            <person name="Dhotre D.P."/>
            <person name="Shetty S.A."/>
            <person name="Chowdhury S.P."/>
            <person name="Chaudhari B.L."/>
            <person name="Shouche Y.S."/>
        </authorList>
    </citation>
    <scope>NUCLEOTIDE SEQUENCE [LARGE SCALE GENOMIC DNA]</scope>
    <source>
        <strain evidence="2 3">PVAS-1</strain>
    </source>
</reference>
<gene>
    <name evidence="2" type="ORF">B277_01844</name>
</gene>
<name>K1E664_9MICO</name>
<comment type="caution">
    <text evidence="2">The sequence shown here is derived from an EMBL/GenBank/DDBJ whole genome shotgun (WGS) entry which is preliminary data.</text>
</comment>
<proteinExistence type="predicted"/>
<dbReference type="STRING" id="1210046.B277_01844"/>
<protein>
    <submittedName>
        <fullName evidence="2">Uncharacterized protein</fullName>
    </submittedName>
</protein>
<accession>K1E664</accession>
<organism evidence="2 3">
    <name type="scientific">Janibacter hoylei PVAS-1</name>
    <dbReference type="NCBI Taxonomy" id="1210046"/>
    <lineage>
        <taxon>Bacteria</taxon>
        <taxon>Bacillati</taxon>
        <taxon>Actinomycetota</taxon>
        <taxon>Actinomycetes</taxon>
        <taxon>Micrococcales</taxon>
        <taxon>Intrasporangiaceae</taxon>
        <taxon>Janibacter</taxon>
    </lineage>
</organism>
<sequence length="138" mass="14348">MSSRSSPVETSRDRGRTAPARAASSRVATATDPMRIGLSAVPKVPTAHSLTGVGVASMTWLPTASAGEAAGSVRAATRCAAAVPSAVATTPQTAGSAVRELMVVVRSRRPGRMGRCVEHDEWRCPEEDAPRPSRMALP</sequence>
<dbReference type="Proteomes" id="UP000004474">
    <property type="component" value="Unassembled WGS sequence"/>
</dbReference>
<evidence type="ECO:0000313" key="2">
    <source>
        <dbReference type="EMBL" id="EKA62576.1"/>
    </source>
</evidence>